<reference evidence="2 3" key="1">
    <citation type="journal article" date="2016" name="Nat. Commun.">
        <title>Ectomycorrhizal ecology is imprinted in the genome of the dominant symbiotic fungus Cenococcum geophilum.</title>
        <authorList>
            <consortium name="DOE Joint Genome Institute"/>
            <person name="Peter M."/>
            <person name="Kohler A."/>
            <person name="Ohm R.A."/>
            <person name="Kuo A."/>
            <person name="Krutzmann J."/>
            <person name="Morin E."/>
            <person name="Arend M."/>
            <person name="Barry K.W."/>
            <person name="Binder M."/>
            <person name="Choi C."/>
            <person name="Clum A."/>
            <person name="Copeland A."/>
            <person name="Grisel N."/>
            <person name="Haridas S."/>
            <person name="Kipfer T."/>
            <person name="LaButti K."/>
            <person name="Lindquist E."/>
            <person name="Lipzen A."/>
            <person name="Maire R."/>
            <person name="Meier B."/>
            <person name="Mihaltcheva S."/>
            <person name="Molinier V."/>
            <person name="Murat C."/>
            <person name="Poggeler S."/>
            <person name="Quandt C.A."/>
            <person name="Sperisen C."/>
            <person name="Tritt A."/>
            <person name="Tisserant E."/>
            <person name="Crous P.W."/>
            <person name="Henrissat B."/>
            <person name="Nehls U."/>
            <person name="Egli S."/>
            <person name="Spatafora J.W."/>
            <person name="Grigoriev I.V."/>
            <person name="Martin F.M."/>
        </authorList>
    </citation>
    <scope>NUCLEOTIDE SEQUENCE [LARGE SCALE GENOMIC DNA]</scope>
    <source>
        <strain evidence="2 3">CBS 207.34</strain>
    </source>
</reference>
<dbReference type="Proteomes" id="UP000250140">
    <property type="component" value="Unassembled WGS sequence"/>
</dbReference>
<accession>A0A8E2EWY1</accession>
<name>A0A8E2EWY1_9PEZI</name>
<gene>
    <name evidence="2" type="ORF">AOQ84DRAFT_224160</name>
</gene>
<protein>
    <submittedName>
        <fullName evidence="2">Uncharacterized protein</fullName>
    </submittedName>
</protein>
<evidence type="ECO:0000313" key="2">
    <source>
        <dbReference type="EMBL" id="OCL06086.1"/>
    </source>
</evidence>
<organism evidence="2 3">
    <name type="scientific">Glonium stellatum</name>
    <dbReference type="NCBI Taxonomy" id="574774"/>
    <lineage>
        <taxon>Eukaryota</taxon>
        <taxon>Fungi</taxon>
        <taxon>Dikarya</taxon>
        <taxon>Ascomycota</taxon>
        <taxon>Pezizomycotina</taxon>
        <taxon>Dothideomycetes</taxon>
        <taxon>Pleosporomycetidae</taxon>
        <taxon>Gloniales</taxon>
        <taxon>Gloniaceae</taxon>
        <taxon>Glonium</taxon>
    </lineage>
</organism>
<feature type="compositionally biased region" description="Polar residues" evidence="1">
    <location>
        <begin position="90"/>
        <end position="115"/>
    </location>
</feature>
<feature type="region of interest" description="Disordered" evidence="1">
    <location>
        <begin position="1"/>
        <end position="52"/>
    </location>
</feature>
<evidence type="ECO:0000313" key="3">
    <source>
        <dbReference type="Proteomes" id="UP000250140"/>
    </source>
</evidence>
<feature type="compositionally biased region" description="Basic residues" evidence="1">
    <location>
        <begin position="1"/>
        <end position="11"/>
    </location>
</feature>
<feature type="compositionally biased region" description="Polar residues" evidence="1">
    <location>
        <begin position="151"/>
        <end position="179"/>
    </location>
</feature>
<dbReference type="OrthoDB" id="5408144at2759"/>
<sequence length="196" mass="21883">MTFRQRVKRAFTRSSTSSGDNSLSKSASRKDSNVYQPGEKMPPLKYRRPVAKEHKEKLEAFSFASAWRRKSDHSQYSPMGSRLPSRKNSTHTQGRKSFQATRTSMQVPRTPNNVGQVREDTDDEADVGNVGLSRQHTHESIKPGPSASLGRRSQSMKSGGSRPQTQNANNSNKVGQPFSQEELELALKKSHLEVPS</sequence>
<feature type="compositionally biased region" description="Polar residues" evidence="1">
    <location>
        <begin position="12"/>
        <end position="26"/>
    </location>
</feature>
<keyword evidence="3" id="KW-1185">Reference proteome</keyword>
<dbReference type="AlphaFoldDB" id="A0A8E2EWY1"/>
<dbReference type="EMBL" id="KV750137">
    <property type="protein sequence ID" value="OCL06086.1"/>
    <property type="molecule type" value="Genomic_DNA"/>
</dbReference>
<evidence type="ECO:0000256" key="1">
    <source>
        <dbReference type="SAM" id="MobiDB-lite"/>
    </source>
</evidence>
<proteinExistence type="predicted"/>
<feature type="region of interest" description="Disordered" evidence="1">
    <location>
        <begin position="65"/>
        <end position="182"/>
    </location>
</feature>